<name>A0A915I209_ROMCU</name>
<dbReference type="AlphaFoldDB" id="A0A915I209"/>
<dbReference type="Proteomes" id="UP000887565">
    <property type="component" value="Unplaced"/>
</dbReference>
<protein>
    <submittedName>
        <fullName evidence="2">Uncharacterized protein</fullName>
    </submittedName>
</protein>
<evidence type="ECO:0000313" key="1">
    <source>
        <dbReference type="Proteomes" id="UP000887565"/>
    </source>
</evidence>
<keyword evidence="1" id="KW-1185">Reference proteome</keyword>
<proteinExistence type="predicted"/>
<sequence length="85" mass="10056">MVSLDTIDIDSDQQAIAIWKDAASQIHQMVSGILGETRPGKKFINKQIWWWNEEVQMAVKEKKLALKEWHDSHTDRDYQQYKNLK</sequence>
<reference evidence="2" key="1">
    <citation type="submission" date="2022-11" db="UniProtKB">
        <authorList>
            <consortium name="WormBaseParasite"/>
        </authorList>
    </citation>
    <scope>IDENTIFICATION</scope>
</reference>
<organism evidence="1 2">
    <name type="scientific">Romanomermis culicivorax</name>
    <name type="common">Nematode worm</name>
    <dbReference type="NCBI Taxonomy" id="13658"/>
    <lineage>
        <taxon>Eukaryota</taxon>
        <taxon>Metazoa</taxon>
        <taxon>Ecdysozoa</taxon>
        <taxon>Nematoda</taxon>
        <taxon>Enoplea</taxon>
        <taxon>Dorylaimia</taxon>
        <taxon>Mermithida</taxon>
        <taxon>Mermithoidea</taxon>
        <taxon>Mermithidae</taxon>
        <taxon>Romanomermis</taxon>
    </lineage>
</organism>
<evidence type="ECO:0000313" key="2">
    <source>
        <dbReference type="WBParaSite" id="nRc.2.0.1.t08173-RA"/>
    </source>
</evidence>
<accession>A0A915I209</accession>
<dbReference type="WBParaSite" id="nRc.2.0.1.t08173-RA">
    <property type="protein sequence ID" value="nRc.2.0.1.t08173-RA"/>
    <property type="gene ID" value="nRc.2.0.1.g08173"/>
</dbReference>